<gene>
    <name evidence="2" type="ORF">FGK63_02095</name>
</gene>
<reference evidence="2 3" key="1">
    <citation type="submission" date="2019-05" db="EMBL/GenBank/DDBJ databases">
        <title>Ruegeria sp. nov., isolated from tidal flat.</title>
        <authorList>
            <person name="Kim W."/>
        </authorList>
    </citation>
    <scope>NUCLEOTIDE SEQUENCE [LARGE SCALE GENOMIC DNA]</scope>
    <source>
        <strain evidence="2 3">CAU 1488</strain>
    </source>
</reference>
<keyword evidence="1" id="KW-0812">Transmembrane</keyword>
<evidence type="ECO:0000313" key="3">
    <source>
        <dbReference type="Proteomes" id="UP001193035"/>
    </source>
</evidence>
<keyword evidence="1" id="KW-0472">Membrane</keyword>
<protein>
    <submittedName>
        <fullName evidence="2">DUF2254 domain-containing protein</fullName>
    </submittedName>
</protein>
<feature type="transmembrane region" description="Helical" evidence="1">
    <location>
        <begin position="21"/>
        <end position="42"/>
    </location>
</feature>
<dbReference type="Pfam" id="PF10011">
    <property type="entry name" value="DUF2254"/>
    <property type="match status" value="1"/>
</dbReference>
<feature type="transmembrane region" description="Helical" evidence="1">
    <location>
        <begin position="62"/>
        <end position="84"/>
    </location>
</feature>
<accession>A0ABY2X4A4</accession>
<name>A0ABY2X4A4_9RHOB</name>
<keyword evidence="1" id="KW-1133">Transmembrane helix</keyword>
<proteinExistence type="predicted"/>
<dbReference type="InterPro" id="IPR018723">
    <property type="entry name" value="DUF2254_membrane"/>
</dbReference>
<dbReference type="RefSeq" id="WP_138839944.1">
    <property type="nucleotide sequence ID" value="NZ_VCPD01000001.1"/>
</dbReference>
<organism evidence="2 3">
    <name type="scientific">Ruegeria sediminis</name>
    <dbReference type="NCBI Taxonomy" id="2583820"/>
    <lineage>
        <taxon>Bacteria</taxon>
        <taxon>Pseudomonadati</taxon>
        <taxon>Pseudomonadota</taxon>
        <taxon>Alphaproteobacteria</taxon>
        <taxon>Rhodobacterales</taxon>
        <taxon>Roseobacteraceae</taxon>
        <taxon>Ruegeria</taxon>
    </lineage>
</organism>
<feature type="transmembrane region" description="Helical" evidence="1">
    <location>
        <begin position="105"/>
        <end position="126"/>
    </location>
</feature>
<keyword evidence="3" id="KW-1185">Reference proteome</keyword>
<feature type="transmembrane region" description="Helical" evidence="1">
    <location>
        <begin position="138"/>
        <end position="159"/>
    </location>
</feature>
<evidence type="ECO:0000313" key="2">
    <source>
        <dbReference type="EMBL" id="TMV09885.1"/>
    </source>
</evidence>
<sequence length="419" mass="45067">MFDSRILTKPIFLFRQLVRRLWVRTSLIAALALVSASLGPVLGPLVPATFAERLNADAVGRILEILASSMLAVTTFSLSIMVAAQKWASNQSSPRAQQVIEEDTVTQNALATFLGAFIFALASLILVETGVYDERSNAVILAFTFIVILLVVIAILRWIEQLSNLGGVSETADKIETAARRALRRRSELPCLGAVACDLDSVPGSAEPVTAETTGYVRHVDTGMLEERACADDSRIWILALPGTFIAAGQPLARVSGPLDEDRVRAAFLIGAERSFDQDPRFSLQILSEIAQRALSPGVNDPATAITIMGRLLRLLVPLTAETAPEDTASFTRVAAPPIPTAALLEDAFAAIARDAGDKVEVHLFLQSALERLANSQDDEMAGAARAASRRALAFADRDLVLKEDRDRVNASAPVSLKD</sequence>
<evidence type="ECO:0000256" key="1">
    <source>
        <dbReference type="SAM" id="Phobius"/>
    </source>
</evidence>
<dbReference type="EMBL" id="VCPD01000001">
    <property type="protein sequence ID" value="TMV09885.1"/>
    <property type="molecule type" value="Genomic_DNA"/>
</dbReference>
<comment type="caution">
    <text evidence="2">The sequence shown here is derived from an EMBL/GenBank/DDBJ whole genome shotgun (WGS) entry which is preliminary data.</text>
</comment>
<dbReference type="Proteomes" id="UP001193035">
    <property type="component" value="Unassembled WGS sequence"/>
</dbReference>